<evidence type="ECO:0000256" key="1">
    <source>
        <dbReference type="HAMAP-Rule" id="MF_01411"/>
    </source>
</evidence>
<dbReference type="Pfam" id="PF04453">
    <property type="entry name" value="LptD"/>
    <property type="match status" value="1"/>
</dbReference>
<comment type="similarity">
    <text evidence="1">Belongs to the LptD family.</text>
</comment>
<dbReference type="EMBL" id="JBEPSH010000006">
    <property type="protein sequence ID" value="MET4578397.1"/>
    <property type="molecule type" value="Genomic_DNA"/>
</dbReference>
<dbReference type="RefSeq" id="WP_354445588.1">
    <property type="nucleotide sequence ID" value="NZ_JBEPSH010000006.1"/>
</dbReference>
<gene>
    <name evidence="1" type="primary">lptD</name>
    <name evidence="3" type="ORF">ABIE13_003513</name>
</gene>
<dbReference type="PANTHER" id="PTHR30189:SF1">
    <property type="entry name" value="LPS-ASSEMBLY PROTEIN LPTD"/>
    <property type="match status" value="1"/>
</dbReference>
<keyword evidence="4" id="KW-1185">Reference proteome</keyword>
<keyword evidence="1" id="KW-0472">Membrane</keyword>
<keyword evidence="1" id="KW-0732">Signal</keyword>
<evidence type="ECO:0000259" key="2">
    <source>
        <dbReference type="Pfam" id="PF04453"/>
    </source>
</evidence>
<accession>A0ABV2QCV5</accession>
<dbReference type="HAMAP" id="MF_01411">
    <property type="entry name" value="LPS_assembly_LptD"/>
    <property type="match status" value="1"/>
</dbReference>
<sequence length="782" mass="87800">MPRSLKQHVVVRPRALHLAVLALLGGPVWAQPGQPLPLRDSQVLEEQLPETPQAPTLMRGERMTGRTELETVIEGDAELRRPGMTVKGDRITYDQGTDRATIKGNVQVNSAGNRYTGTEGELQVDAFEGSIQQPTYEFLSNGAQGQAERIDFLDEDRAVIRNATYTTCRRDGPDWMPAWLLRASQMRVDQEEQVGEAEGAVLEFKGVPVPLPSMSFPLSDRRKSGWLPPAIGLDSTSGLILSVPYYWNIAPNRDATLIPTAMLRRGVDLAGEFRYLENDYNGRINANYMPNDKLRGESRWGFFGRHDGTINTGIDAIGQLGFGLNLNRVSDDNYWRDFSRSGLSLTTRLLSNDAAVNWARGDFSMTARVLKWQTLQDVTSPIVPPYDRLPQITGRWGRNNANGGFDYRMEGDFTRFRADSALTNQPNADRGVVFGEISRPWLRPWGFVTPKMQLHASSYQFDRALAGGQTSHNRLVPTASLDGGLVFERNARYFGRGFLQTLEPRLKYVYTPYRNQNILPNYDAGAYDFNFATIWSENAFAGHDRIVDNNLVTFGLTSRLLDPDTGAEVVRLGIAQRYRFVPQQVTLPGRTPADKGLSDVMLGASINWSPTWAFDSVAQYNIKAGNSTRTTLGVRYSPGDYRTVSLAYRRERDLGSQQLDLGWQWPLNDLWGDRGQNLGRGQGQGAGRWYSVGRLNYSIPDRALVDGVLGIEYDAGCWIGRVVVEKLQSSISSSTKRIMFQLEFVGFSRVGSNPLRTLHNNIPRYQYLREEITSPSRFTQYD</sequence>
<comment type="subcellular location">
    <subcellularLocation>
        <location evidence="1">Cell outer membrane</location>
    </subcellularLocation>
</comment>
<comment type="caution">
    <text evidence="3">The sequence shown here is derived from an EMBL/GenBank/DDBJ whole genome shotgun (WGS) entry which is preliminary data.</text>
</comment>
<keyword evidence="1" id="KW-0998">Cell outer membrane</keyword>
<dbReference type="InterPro" id="IPR050218">
    <property type="entry name" value="LptD"/>
</dbReference>
<dbReference type="PANTHER" id="PTHR30189">
    <property type="entry name" value="LPS-ASSEMBLY PROTEIN"/>
    <property type="match status" value="1"/>
</dbReference>
<dbReference type="Proteomes" id="UP001549320">
    <property type="component" value="Unassembled WGS sequence"/>
</dbReference>
<comment type="caution">
    <text evidence="1">Lacks conserved residue(s) required for the propagation of feature annotation.</text>
</comment>
<comment type="function">
    <text evidence="1">Together with LptE, is involved in the assembly of lipopolysaccharide (LPS) at the surface of the outer membrane.</text>
</comment>
<protein>
    <recommendedName>
        <fullName evidence="1">LPS-assembly protein LptD</fullName>
    </recommendedName>
</protein>
<dbReference type="Gene3D" id="2.60.450.10">
    <property type="entry name" value="Lipopolysaccharide (LPS) transport protein A like domain"/>
    <property type="match status" value="1"/>
</dbReference>
<evidence type="ECO:0000313" key="3">
    <source>
        <dbReference type="EMBL" id="MET4578397.1"/>
    </source>
</evidence>
<dbReference type="InterPro" id="IPR020889">
    <property type="entry name" value="LipoPS_assembly_LptD"/>
</dbReference>
<comment type="subunit">
    <text evidence="1">Component of the lipopolysaccharide transport and assembly complex. Interacts with LptE and LptA.</text>
</comment>
<organism evidence="3 4">
    <name type="scientific">Ottowia thiooxydans</name>
    <dbReference type="NCBI Taxonomy" id="219182"/>
    <lineage>
        <taxon>Bacteria</taxon>
        <taxon>Pseudomonadati</taxon>
        <taxon>Pseudomonadota</taxon>
        <taxon>Betaproteobacteria</taxon>
        <taxon>Burkholderiales</taxon>
        <taxon>Comamonadaceae</taxon>
        <taxon>Ottowia</taxon>
    </lineage>
</organism>
<feature type="domain" description="LptD C-terminal" evidence="2">
    <location>
        <begin position="298"/>
        <end position="671"/>
    </location>
</feature>
<evidence type="ECO:0000313" key="4">
    <source>
        <dbReference type="Proteomes" id="UP001549320"/>
    </source>
</evidence>
<proteinExistence type="inferred from homology"/>
<dbReference type="InterPro" id="IPR007543">
    <property type="entry name" value="LptD_C"/>
</dbReference>
<name>A0ABV2QCV5_9BURK</name>
<reference evidence="3 4" key="1">
    <citation type="submission" date="2024-06" db="EMBL/GenBank/DDBJ databases">
        <title>Sorghum-associated microbial communities from plants grown in Nebraska, USA.</title>
        <authorList>
            <person name="Schachtman D."/>
        </authorList>
    </citation>
    <scope>NUCLEOTIDE SEQUENCE [LARGE SCALE GENOMIC DNA]</scope>
    <source>
        <strain evidence="3 4">2709</strain>
    </source>
</reference>